<protein>
    <submittedName>
        <fullName evidence="1">Uncharacterized protein</fullName>
    </submittedName>
</protein>
<dbReference type="Proteomes" id="UP000018144">
    <property type="component" value="Unassembled WGS sequence"/>
</dbReference>
<dbReference type="EMBL" id="HF935408">
    <property type="protein sequence ID" value="CCX08278.1"/>
    <property type="molecule type" value="Genomic_DNA"/>
</dbReference>
<evidence type="ECO:0000313" key="1">
    <source>
        <dbReference type="EMBL" id="CCX08278.1"/>
    </source>
</evidence>
<dbReference type="AlphaFoldDB" id="U4L0K3"/>
<gene>
    <name evidence="1" type="ORF">PCON_07871</name>
</gene>
<keyword evidence="2" id="KW-1185">Reference proteome</keyword>
<reference evidence="1 2" key="1">
    <citation type="journal article" date="2013" name="PLoS Genet.">
        <title>The genome and development-dependent transcriptomes of Pyronema confluens: a window into fungal evolution.</title>
        <authorList>
            <person name="Traeger S."/>
            <person name="Altegoer F."/>
            <person name="Freitag M."/>
            <person name="Gabaldon T."/>
            <person name="Kempken F."/>
            <person name="Kumar A."/>
            <person name="Marcet-Houben M."/>
            <person name="Poggeler S."/>
            <person name="Stajich J.E."/>
            <person name="Nowrousian M."/>
        </authorList>
    </citation>
    <scope>NUCLEOTIDE SEQUENCE [LARGE SCALE GENOMIC DNA]</scope>
    <source>
        <strain evidence="2">CBS 100304</strain>
        <tissue evidence="1">Vegetative mycelium</tissue>
    </source>
</reference>
<sequence>MHGPFTKFEWHALSGFCFFHFNAHQTESRQVNSPLLHLISEALSPE</sequence>
<evidence type="ECO:0000313" key="2">
    <source>
        <dbReference type="Proteomes" id="UP000018144"/>
    </source>
</evidence>
<proteinExistence type="predicted"/>
<accession>U4L0K3</accession>
<organism evidence="1 2">
    <name type="scientific">Pyronema omphalodes (strain CBS 100304)</name>
    <name type="common">Pyronema confluens</name>
    <dbReference type="NCBI Taxonomy" id="1076935"/>
    <lineage>
        <taxon>Eukaryota</taxon>
        <taxon>Fungi</taxon>
        <taxon>Dikarya</taxon>
        <taxon>Ascomycota</taxon>
        <taxon>Pezizomycotina</taxon>
        <taxon>Pezizomycetes</taxon>
        <taxon>Pezizales</taxon>
        <taxon>Pyronemataceae</taxon>
        <taxon>Pyronema</taxon>
    </lineage>
</organism>
<name>U4L0K3_PYROM</name>